<comment type="similarity">
    <text evidence="1">Belongs to the peptidase C40 family.</text>
</comment>
<dbReference type="Pfam" id="PF00877">
    <property type="entry name" value="NLPC_P60"/>
    <property type="match status" value="1"/>
</dbReference>
<feature type="region of interest" description="Disordered" evidence="5">
    <location>
        <begin position="158"/>
        <end position="194"/>
    </location>
</feature>
<keyword evidence="6" id="KW-0732">Signal</keyword>
<keyword evidence="9" id="KW-1185">Reference proteome</keyword>
<feature type="signal peptide" evidence="6">
    <location>
        <begin position="1"/>
        <end position="34"/>
    </location>
</feature>
<evidence type="ECO:0000256" key="4">
    <source>
        <dbReference type="ARBA" id="ARBA00022807"/>
    </source>
</evidence>
<evidence type="ECO:0000256" key="1">
    <source>
        <dbReference type="ARBA" id="ARBA00007074"/>
    </source>
</evidence>
<dbReference type="InterPro" id="IPR000064">
    <property type="entry name" value="NLP_P60_dom"/>
</dbReference>
<dbReference type="PANTHER" id="PTHR47053">
    <property type="entry name" value="MUREIN DD-ENDOPEPTIDASE MEPH-RELATED"/>
    <property type="match status" value="1"/>
</dbReference>
<dbReference type="RefSeq" id="WP_340295314.1">
    <property type="nucleotide sequence ID" value="NZ_JBBJUP010000030.1"/>
</dbReference>
<dbReference type="InterPro" id="IPR051202">
    <property type="entry name" value="Peptidase_C40"/>
</dbReference>
<reference evidence="8 9" key="1">
    <citation type="submission" date="2024-03" db="EMBL/GenBank/DDBJ databases">
        <title>Draft genome sequence of Pseudonocardia sp. DW16-2.</title>
        <authorList>
            <person name="Duangmal K."/>
        </authorList>
    </citation>
    <scope>NUCLEOTIDE SEQUENCE [LARGE SCALE GENOMIC DNA]</scope>
    <source>
        <strain evidence="8 9">DW16-2</strain>
    </source>
</reference>
<keyword evidence="3" id="KW-0378">Hydrolase</keyword>
<protein>
    <submittedName>
        <fullName evidence="8">C40 family peptidase</fullName>
    </submittedName>
</protein>
<feature type="domain" description="NlpC/P60" evidence="7">
    <location>
        <begin position="37"/>
        <end position="164"/>
    </location>
</feature>
<evidence type="ECO:0000256" key="3">
    <source>
        <dbReference type="ARBA" id="ARBA00022801"/>
    </source>
</evidence>
<dbReference type="Gene3D" id="3.90.1720.10">
    <property type="entry name" value="endopeptidase domain like (from Nostoc punctiforme)"/>
    <property type="match status" value="1"/>
</dbReference>
<gene>
    <name evidence="8" type="ORF">WJX68_24750</name>
</gene>
<feature type="chain" id="PRO_5045374727" evidence="6">
    <location>
        <begin position="35"/>
        <end position="194"/>
    </location>
</feature>
<dbReference type="InterPro" id="IPR038765">
    <property type="entry name" value="Papain-like_cys_pep_sf"/>
</dbReference>
<dbReference type="Proteomes" id="UP001364211">
    <property type="component" value="Unassembled WGS sequence"/>
</dbReference>
<dbReference type="EMBL" id="JBBJUP010000030">
    <property type="protein sequence ID" value="MEJ8282163.1"/>
    <property type="molecule type" value="Genomic_DNA"/>
</dbReference>
<keyword evidence="4" id="KW-0788">Thiol protease</keyword>
<dbReference type="PROSITE" id="PS51935">
    <property type="entry name" value="NLPC_P60"/>
    <property type="match status" value="1"/>
</dbReference>
<keyword evidence="2" id="KW-0645">Protease</keyword>
<accession>A0ABU8TDW0</accession>
<evidence type="ECO:0000256" key="6">
    <source>
        <dbReference type="SAM" id="SignalP"/>
    </source>
</evidence>
<feature type="compositionally biased region" description="Pro residues" evidence="5">
    <location>
        <begin position="184"/>
        <end position="194"/>
    </location>
</feature>
<name>A0ABU8TDW0_9PSEU</name>
<evidence type="ECO:0000256" key="2">
    <source>
        <dbReference type="ARBA" id="ARBA00022670"/>
    </source>
</evidence>
<evidence type="ECO:0000256" key="5">
    <source>
        <dbReference type="SAM" id="MobiDB-lite"/>
    </source>
</evidence>
<sequence length="194" mass="20056">MRDGHGTRGRARAVLAAVAAGLLLLLAGAPPASAAPDPRAAVAVSVALRQVGVPYAWGGGDPARGFDCSGLVRHAWAGAGVALPRTAHDQYRFGARIPAGAAPEPGDLVFYGTVDKVHHVGLYVGQDRMVHAPAYGQPVRTAWYRWRGDDFLGATRPTAGVRTVADPAVRETPDPAIPDEPVLDAPPAPPPSSG</sequence>
<organism evidence="8 9">
    <name type="scientific">Pseudonocardia spirodelae</name>
    <dbReference type="NCBI Taxonomy" id="3133431"/>
    <lineage>
        <taxon>Bacteria</taxon>
        <taxon>Bacillati</taxon>
        <taxon>Actinomycetota</taxon>
        <taxon>Actinomycetes</taxon>
        <taxon>Pseudonocardiales</taxon>
        <taxon>Pseudonocardiaceae</taxon>
        <taxon>Pseudonocardia</taxon>
    </lineage>
</organism>
<evidence type="ECO:0000313" key="9">
    <source>
        <dbReference type="Proteomes" id="UP001364211"/>
    </source>
</evidence>
<evidence type="ECO:0000259" key="7">
    <source>
        <dbReference type="PROSITE" id="PS51935"/>
    </source>
</evidence>
<dbReference type="PANTHER" id="PTHR47053:SF1">
    <property type="entry name" value="MUREIN DD-ENDOPEPTIDASE MEPH-RELATED"/>
    <property type="match status" value="1"/>
</dbReference>
<evidence type="ECO:0000313" key="8">
    <source>
        <dbReference type="EMBL" id="MEJ8282163.1"/>
    </source>
</evidence>
<dbReference type="SUPFAM" id="SSF54001">
    <property type="entry name" value="Cysteine proteinases"/>
    <property type="match status" value="1"/>
</dbReference>
<proteinExistence type="inferred from homology"/>
<comment type="caution">
    <text evidence="8">The sequence shown here is derived from an EMBL/GenBank/DDBJ whole genome shotgun (WGS) entry which is preliminary data.</text>
</comment>